<feature type="domain" description="CCT" evidence="5">
    <location>
        <begin position="141"/>
        <end position="183"/>
    </location>
</feature>
<evidence type="ECO:0000256" key="4">
    <source>
        <dbReference type="SAM" id="MobiDB-lite"/>
    </source>
</evidence>
<dbReference type="PROSITE" id="PS51017">
    <property type="entry name" value="CCT"/>
    <property type="match status" value="1"/>
</dbReference>
<dbReference type="AlphaFoldDB" id="A0A8K0ICA9"/>
<proteinExistence type="predicted"/>
<keyword evidence="7" id="KW-1185">Reference proteome</keyword>
<feature type="compositionally biased region" description="Acidic residues" evidence="4">
    <location>
        <begin position="108"/>
        <end position="120"/>
    </location>
</feature>
<feature type="compositionally biased region" description="Basic and acidic residues" evidence="4">
    <location>
        <begin position="173"/>
        <end position="182"/>
    </location>
</feature>
<name>A0A8K0ICA9_COCNU</name>
<dbReference type="InterPro" id="IPR052453">
    <property type="entry name" value="CONSTANS-like_ZF"/>
</dbReference>
<evidence type="ECO:0000256" key="2">
    <source>
        <dbReference type="ARBA" id="ARBA00023242"/>
    </source>
</evidence>
<dbReference type="PANTHER" id="PTHR31874">
    <property type="entry name" value="CCT MOTIF FAMILY PROTEIN, EXPRESSED"/>
    <property type="match status" value="1"/>
</dbReference>
<reference evidence="6" key="2">
    <citation type="submission" date="2019-07" db="EMBL/GenBank/DDBJ databases">
        <authorList>
            <person name="Yang Y."/>
            <person name="Bocs S."/>
            <person name="Baudouin L."/>
        </authorList>
    </citation>
    <scope>NUCLEOTIDE SEQUENCE</scope>
    <source>
        <tissue evidence="6">Spear leaf of Hainan Tall coconut</tissue>
    </source>
</reference>
<feature type="region of interest" description="Disordered" evidence="4">
    <location>
        <begin position="88"/>
        <end position="143"/>
    </location>
</feature>
<dbReference type="PANTHER" id="PTHR31874:SF1">
    <property type="entry name" value="ZINC FINGER PROTEIN CONSTANS-LIKE 6"/>
    <property type="match status" value="1"/>
</dbReference>
<protein>
    <submittedName>
        <fullName evidence="6">Zinc finger protein CONSTANS-LIKE 4</fullName>
    </submittedName>
</protein>
<reference evidence="6" key="1">
    <citation type="journal article" date="2017" name="Gigascience">
        <title>The genome draft of coconut (Cocos nucifera).</title>
        <authorList>
            <person name="Xiao Y."/>
            <person name="Xu P."/>
            <person name="Fan H."/>
            <person name="Baudouin L."/>
            <person name="Xia W."/>
            <person name="Bocs S."/>
            <person name="Xu J."/>
            <person name="Li Q."/>
            <person name="Guo A."/>
            <person name="Zhou L."/>
            <person name="Li J."/>
            <person name="Wu Y."/>
            <person name="Ma Z."/>
            <person name="Armero A."/>
            <person name="Issali A.E."/>
            <person name="Liu N."/>
            <person name="Peng M."/>
            <person name="Yang Y."/>
        </authorList>
    </citation>
    <scope>NUCLEOTIDE SEQUENCE</scope>
    <source>
        <tissue evidence="6">Spear leaf of Hainan Tall coconut</tissue>
    </source>
</reference>
<dbReference type="GO" id="GO:0005634">
    <property type="term" value="C:nucleus"/>
    <property type="evidence" value="ECO:0007669"/>
    <property type="project" value="UniProtKB-SubCell"/>
</dbReference>
<gene>
    <name evidence="6" type="ORF">COCNU_06G014230</name>
</gene>
<feature type="region of interest" description="Disordered" evidence="4">
    <location>
        <begin position="173"/>
        <end position="245"/>
    </location>
</feature>
<feature type="compositionally biased region" description="Basic and acidic residues" evidence="4">
    <location>
        <begin position="231"/>
        <end position="245"/>
    </location>
</feature>
<dbReference type="InterPro" id="IPR010402">
    <property type="entry name" value="CCT_domain"/>
</dbReference>
<evidence type="ECO:0000256" key="1">
    <source>
        <dbReference type="ARBA" id="ARBA00004123"/>
    </source>
</evidence>
<sequence>MAASGSGGSGGGIRPEIGGRIAARECESCRSAPGIPFCRVEWSFLCTGCAAVVHGHNWIVAVPPNPNANPNASPYPYPYAYPYPVPNPNLNPNPNAGGDPNQVVQLSSDEEAPSAVDPDDGTGGGGKRRRRSAGGTAPGGRVASVMRYKEKRKSRKFDKTVRYETRKMYADLRPRVDGKFARPDAGSEDARVDAGEAAERRDADERLRSDASEEVRVNSSDEVGQVEAGEEELRQLDAADEGRLE</sequence>
<dbReference type="EMBL" id="CM017877">
    <property type="protein sequence ID" value="KAG1347594.1"/>
    <property type="molecule type" value="Genomic_DNA"/>
</dbReference>
<comment type="subcellular location">
    <subcellularLocation>
        <location evidence="1 3">Nucleus</location>
    </subcellularLocation>
</comment>
<dbReference type="Proteomes" id="UP000797356">
    <property type="component" value="Chromosome 6"/>
</dbReference>
<evidence type="ECO:0000256" key="3">
    <source>
        <dbReference type="PROSITE-ProRule" id="PRU00357"/>
    </source>
</evidence>
<accession>A0A8K0ICA9</accession>
<keyword evidence="2 3" id="KW-0539">Nucleus</keyword>
<evidence type="ECO:0000259" key="5">
    <source>
        <dbReference type="PROSITE" id="PS51017"/>
    </source>
</evidence>
<feature type="compositionally biased region" description="Basic and acidic residues" evidence="4">
    <location>
        <begin position="188"/>
        <end position="216"/>
    </location>
</feature>
<comment type="caution">
    <text evidence="6">The sequence shown here is derived from an EMBL/GenBank/DDBJ whole genome shotgun (WGS) entry which is preliminary data.</text>
</comment>
<dbReference type="Pfam" id="PF06203">
    <property type="entry name" value="CCT"/>
    <property type="match status" value="1"/>
</dbReference>
<dbReference type="GO" id="GO:0006355">
    <property type="term" value="P:regulation of DNA-templated transcription"/>
    <property type="evidence" value="ECO:0007669"/>
    <property type="project" value="TreeGrafter"/>
</dbReference>
<dbReference type="OrthoDB" id="779559at2759"/>
<organism evidence="6 7">
    <name type="scientific">Cocos nucifera</name>
    <name type="common">Coconut palm</name>
    <dbReference type="NCBI Taxonomy" id="13894"/>
    <lineage>
        <taxon>Eukaryota</taxon>
        <taxon>Viridiplantae</taxon>
        <taxon>Streptophyta</taxon>
        <taxon>Embryophyta</taxon>
        <taxon>Tracheophyta</taxon>
        <taxon>Spermatophyta</taxon>
        <taxon>Magnoliopsida</taxon>
        <taxon>Liliopsida</taxon>
        <taxon>Arecaceae</taxon>
        <taxon>Arecoideae</taxon>
        <taxon>Cocoseae</taxon>
        <taxon>Attaleinae</taxon>
        <taxon>Cocos</taxon>
    </lineage>
</organism>
<evidence type="ECO:0000313" key="7">
    <source>
        <dbReference type="Proteomes" id="UP000797356"/>
    </source>
</evidence>
<evidence type="ECO:0000313" key="6">
    <source>
        <dbReference type="EMBL" id="KAG1347594.1"/>
    </source>
</evidence>